<dbReference type="PANTHER" id="PTHR46353">
    <property type="entry name" value="ZINC FINGER PROTEIN 5"/>
    <property type="match status" value="1"/>
</dbReference>
<keyword evidence="4" id="KW-1185">Reference proteome</keyword>
<evidence type="ECO:0000259" key="3">
    <source>
        <dbReference type="PROSITE" id="PS50157"/>
    </source>
</evidence>
<dbReference type="InterPro" id="IPR044299">
    <property type="entry name" value="GIS3/ZFP5/ZFP6"/>
</dbReference>
<evidence type="ECO:0000256" key="2">
    <source>
        <dbReference type="SAM" id="MobiDB-lite"/>
    </source>
</evidence>
<dbReference type="GO" id="GO:0008270">
    <property type="term" value="F:zinc ion binding"/>
    <property type="evidence" value="ECO:0007669"/>
    <property type="project" value="UniProtKB-KW"/>
</dbReference>
<dbReference type="InterPro" id="IPR013087">
    <property type="entry name" value="Znf_C2H2_type"/>
</dbReference>
<dbReference type="PROSITE" id="PS50157">
    <property type="entry name" value="ZINC_FINGER_C2H2_2"/>
    <property type="match status" value="1"/>
</dbReference>
<protein>
    <submittedName>
        <fullName evidence="5">Zinc finger protein 5-like</fullName>
    </submittedName>
</protein>
<feature type="domain" description="C2H2-type" evidence="3">
    <location>
        <begin position="32"/>
        <end position="59"/>
    </location>
</feature>
<dbReference type="PANTHER" id="PTHR46353:SF21">
    <property type="entry name" value="C2H2-TYPE DOMAIN-CONTAINING PROTEIN"/>
    <property type="match status" value="1"/>
</dbReference>
<dbReference type="GO" id="GO:0003700">
    <property type="term" value="F:DNA-binding transcription factor activity"/>
    <property type="evidence" value="ECO:0007669"/>
    <property type="project" value="TreeGrafter"/>
</dbReference>
<evidence type="ECO:0000313" key="5">
    <source>
        <dbReference type="RefSeq" id="XP_022138610.1"/>
    </source>
</evidence>
<dbReference type="SUPFAM" id="SSF57667">
    <property type="entry name" value="beta-beta-alpha zinc fingers"/>
    <property type="match status" value="1"/>
</dbReference>
<dbReference type="AlphaFoldDB" id="A0A6J1C9X8"/>
<dbReference type="OrthoDB" id="772256at2759"/>
<keyword evidence="1" id="KW-0863">Zinc-finger</keyword>
<dbReference type="RefSeq" id="XP_022138610.1">
    <property type="nucleotide sequence ID" value="XM_022282918.1"/>
</dbReference>
<reference evidence="5" key="1">
    <citation type="submission" date="2025-08" db="UniProtKB">
        <authorList>
            <consortium name="RefSeq"/>
        </authorList>
    </citation>
    <scope>IDENTIFICATION</scope>
    <source>
        <strain evidence="5">OHB3-1</strain>
    </source>
</reference>
<name>A0A6J1C9X8_MOMCH</name>
<sequence length="118" mass="12989">MKLFGFSVTAGAGEGNVRDAAAARANKDEKRFECQFCGRDFANSQALGGHQNAHKRERHLAKQLRFDSNNHRRQQNKHPRFLSSTLPPAAPPPLADEMYGDNGVDLHLTLAPSSGIFC</sequence>
<organism evidence="4 5">
    <name type="scientific">Momordica charantia</name>
    <name type="common">Bitter gourd</name>
    <name type="synonym">Balsam pear</name>
    <dbReference type="NCBI Taxonomy" id="3673"/>
    <lineage>
        <taxon>Eukaryota</taxon>
        <taxon>Viridiplantae</taxon>
        <taxon>Streptophyta</taxon>
        <taxon>Embryophyta</taxon>
        <taxon>Tracheophyta</taxon>
        <taxon>Spermatophyta</taxon>
        <taxon>Magnoliopsida</taxon>
        <taxon>eudicotyledons</taxon>
        <taxon>Gunneridae</taxon>
        <taxon>Pentapetalae</taxon>
        <taxon>rosids</taxon>
        <taxon>fabids</taxon>
        <taxon>Cucurbitales</taxon>
        <taxon>Cucurbitaceae</taxon>
        <taxon>Momordiceae</taxon>
        <taxon>Momordica</taxon>
    </lineage>
</organism>
<dbReference type="GO" id="GO:0010090">
    <property type="term" value="P:trichome morphogenesis"/>
    <property type="evidence" value="ECO:0007669"/>
    <property type="project" value="InterPro"/>
</dbReference>
<keyword evidence="1" id="KW-0862">Zinc</keyword>
<dbReference type="KEGG" id="mcha:111009726"/>
<evidence type="ECO:0000256" key="1">
    <source>
        <dbReference type="PROSITE-ProRule" id="PRU00042"/>
    </source>
</evidence>
<dbReference type="InterPro" id="IPR036236">
    <property type="entry name" value="Znf_C2H2_sf"/>
</dbReference>
<feature type="region of interest" description="Disordered" evidence="2">
    <location>
        <begin position="65"/>
        <end position="98"/>
    </location>
</feature>
<keyword evidence="1" id="KW-0479">Metal-binding</keyword>
<dbReference type="Gene3D" id="3.30.160.60">
    <property type="entry name" value="Classic Zinc Finger"/>
    <property type="match status" value="1"/>
</dbReference>
<gene>
    <name evidence="5" type="primary">LOC111009726</name>
</gene>
<accession>A0A6J1C9X8</accession>
<dbReference type="GO" id="GO:0005634">
    <property type="term" value="C:nucleus"/>
    <property type="evidence" value="ECO:0007669"/>
    <property type="project" value="TreeGrafter"/>
</dbReference>
<feature type="compositionally biased region" description="Basic residues" evidence="2">
    <location>
        <begin position="71"/>
        <end position="80"/>
    </location>
</feature>
<dbReference type="GO" id="GO:0009740">
    <property type="term" value="P:gibberellic acid mediated signaling pathway"/>
    <property type="evidence" value="ECO:0007669"/>
    <property type="project" value="TreeGrafter"/>
</dbReference>
<proteinExistence type="predicted"/>
<dbReference type="GeneID" id="111009726"/>
<dbReference type="Proteomes" id="UP000504603">
    <property type="component" value="Unplaced"/>
</dbReference>
<dbReference type="GO" id="GO:0000976">
    <property type="term" value="F:transcription cis-regulatory region binding"/>
    <property type="evidence" value="ECO:0007669"/>
    <property type="project" value="TreeGrafter"/>
</dbReference>
<dbReference type="PROSITE" id="PS00028">
    <property type="entry name" value="ZINC_FINGER_C2H2_1"/>
    <property type="match status" value="1"/>
</dbReference>
<evidence type="ECO:0000313" key="4">
    <source>
        <dbReference type="Proteomes" id="UP000504603"/>
    </source>
</evidence>
<dbReference type="GO" id="GO:0009736">
    <property type="term" value="P:cytokinin-activated signaling pathway"/>
    <property type="evidence" value="ECO:0007669"/>
    <property type="project" value="TreeGrafter"/>
</dbReference>